<keyword evidence="2" id="KW-1185">Reference proteome</keyword>
<evidence type="ECO:0000313" key="1">
    <source>
        <dbReference type="EMBL" id="KAF0900054.1"/>
    </source>
</evidence>
<dbReference type="AlphaFoldDB" id="A0A6G1CJV9"/>
<dbReference type="EMBL" id="SPHZ02000009">
    <property type="protein sequence ID" value="KAF0900054.1"/>
    <property type="molecule type" value="Genomic_DNA"/>
</dbReference>
<sequence>MARGGRRTEVAAASGWTKVTFSVLESKINELSIAELRGLEGAMTNALTVVKNKLMMKVAGGLPKTEVS</sequence>
<protein>
    <submittedName>
        <fullName evidence="1">Uncharacterized protein</fullName>
    </submittedName>
</protein>
<dbReference type="Proteomes" id="UP000479710">
    <property type="component" value="Unassembled WGS sequence"/>
</dbReference>
<evidence type="ECO:0000313" key="2">
    <source>
        <dbReference type="Proteomes" id="UP000479710"/>
    </source>
</evidence>
<organism evidence="1 2">
    <name type="scientific">Oryza meyeriana var. granulata</name>
    <dbReference type="NCBI Taxonomy" id="110450"/>
    <lineage>
        <taxon>Eukaryota</taxon>
        <taxon>Viridiplantae</taxon>
        <taxon>Streptophyta</taxon>
        <taxon>Embryophyta</taxon>
        <taxon>Tracheophyta</taxon>
        <taxon>Spermatophyta</taxon>
        <taxon>Magnoliopsida</taxon>
        <taxon>Liliopsida</taxon>
        <taxon>Poales</taxon>
        <taxon>Poaceae</taxon>
        <taxon>BOP clade</taxon>
        <taxon>Oryzoideae</taxon>
        <taxon>Oryzeae</taxon>
        <taxon>Oryzinae</taxon>
        <taxon>Oryza</taxon>
        <taxon>Oryza meyeriana</taxon>
    </lineage>
</organism>
<reference evidence="1 2" key="1">
    <citation type="submission" date="2019-11" db="EMBL/GenBank/DDBJ databases">
        <title>Whole genome sequence of Oryza granulata.</title>
        <authorList>
            <person name="Li W."/>
        </authorList>
    </citation>
    <scope>NUCLEOTIDE SEQUENCE [LARGE SCALE GENOMIC DNA]</scope>
    <source>
        <strain evidence="2">cv. Menghai</strain>
        <tissue evidence="1">Leaf</tissue>
    </source>
</reference>
<name>A0A6G1CJV9_9ORYZ</name>
<comment type="caution">
    <text evidence="1">The sequence shown here is derived from an EMBL/GenBank/DDBJ whole genome shotgun (WGS) entry which is preliminary data.</text>
</comment>
<accession>A0A6G1CJV9</accession>
<proteinExistence type="predicted"/>
<gene>
    <name evidence="1" type="ORF">E2562_026284</name>
</gene>